<keyword evidence="5" id="KW-1185">Reference proteome</keyword>
<reference evidence="4" key="1">
    <citation type="submission" date="2020-01" db="EMBL/GenBank/DDBJ databases">
        <title>Identification and distribution of gene clusters putatively required for synthesis of sphingolipid metabolism inhibitors in phylogenetically diverse species of the filamentous fungus Fusarium.</title>
        <authorList>
            <person name="Kim H.-S."/>
            <person name="Busman M."/>
            <person name="Brown D.W."/>
            <person name="Divon H."/>
            <person name="Uhlig S."/>
            <person name="Proctor R.H."/>
        </authorList>
    </citation>
    <scope>NUCLEOTIDE SEQUENCE</scope>
    <source>
        <strain evidence="4">NRRL 53441</strain>
    </source>
</reference>
<protein>
    <submittedName>
        <fullName evidence="4">GTPase SLIP-GC</fullName>
    </submittedName>
</protein>
<feature type="non-terminal residue" evidence="4">
    <location>
        <position position="801"/>
    </location>
</feature>
<dbReference type="SUPFAM" id="SSF52540">
    <property type="entry name" value="P-loop containing nucleoside triphosphate hydrolases"/>
    <property type="match status" value="1"/>
</dbReference>
<feature type="domain" description="Dynamin N-terminal" evidence="3">
    <location>
        <begin position="116"/>
        <end position="370"/>
    </location>
</feature>
<evidence type="ECO:0000313" key="4">
    <source>
        <dbReference type="EMBL" id="KAF4426579.1"/>
    </source>
</evidence>
<evidence type="ECO:0000259" key="3">
    <source>
        <dbReference type="Pfam" id="PF00350"/>
    </source>
</evidence>
<evidence type="ECO:0000256" key="2">
    <source>
        <dbReference type="SAM" id="MobiDB-lite"/>
    </source>
</evidence>
<dbReference type="InterPro" id="IPR045063">
    <property type="entry name" value="Dynamin_N"/>
</dbReference>
<dbReference type="EMBL" id="JAADJG010001070">
    <property type="protein sequence ID" value="KAF4426579.1"/>
    <property type="molecule type" value="Genomic_DNA"/>
</dbReference>
<proteinExistence type="predicted"/>
<feature type="coiled-coil region" evidence="1">
    <location>
        <begin position="473"/>
        <end position="528"/>
    </location>
</feature>
<accession>A0A8H4JJB7</accession>
<comment type="caution">
    <text evidence="4">The sequence shown here is derived from an EMBL/GenBank/DDBJ whole genome shotgun (WGS) entry which is preliminary data.</text>
</comment>
<evidence type="ECO:0000313" key="5">
    <source>
        <dbReference type="Proteomes" id="UP000605986"/>
    </source>
</evidence>
<organism evidence="4 5">
    <name type="scientific">Fusarium austroafricanum</name>
    <dbReference type="NCBI Taxonomy" id="2364996"/>
    <lineage>
        <taxon>Eukaryota</taxon>
        <taxon>Fungi</taxon>
        <taxon>Dikarya</taxon>
        <taxon>Ascomycota</taxon>
        <taxon>Pezizomycotina</taxon>
        <taxon>Sordariomycetes</taxon>
        <taxon>Hypocreomycetidae</taxon>
        <taxon>Hypocreales</taxon>
        <taxon>Nectriaceae</taxon>
        <taxon>Fusarium</taxon>
        <taxon>Fusarium concolor species complex</taxon>
    </lineage>
</organism>
<dbReference type="InterPro" id="IPR027417">
    <property type="entry name" value="P-loop_NTPase"/>
</dbReference>
<dbReference type="PANTHER" id="PTHR36681:SF3">
    <property type="entry name" value="NUCLEAR GTPASE, GERMINAL CENTER-ASSOCIATED, TANDEM DUPLICATE 3"/>
    <property type="match status" value="1"/>
</dbReference>
<gene>
    <name evidence="4" type="ORF">F53441_14119</name>
</gene>
<sequence length="801" mass="90795">MEPLPPPEQGIKRELPPELPPTSDTVPIKRQASESRGLQSVPAKFPWATCEDKDHPERMIIKERAVGFAEEHCMKIRAVLESAIGTAPFEKAMFRQWLKDHEELRRKRQSHEILVGVEGPTGAGKSSFLGAILFMHELFPSGQEGAATAVVGKASWNWDDTPGHEYRAKVTMRKKNDIETTILSLLKDLKRISILKTTGPRDDEDLEEREDEITNTENRINWELPKLKAVWGVKREELKKSAEACTTDKAYKNALQWVLSKNPQAYQFLQDGIVEFNASKMKKLTAQVKPFLDSSPAKHGTGRLFSVWPLIQEVHLYIKSPLLKTGMTVVDLPGCGDATASRSEVAKKFSHRLDVRLVVSPIARATDEQHGQVLMQSGFDEALMKIRGKYDGNGFGVVLSKTDEIDIDAYINGSDELQNDSETQMKLEEYKGFRNREKAGEKKIKGTKSKLEEVETRSAKADKAYMDARKGLAARGEEQTNARKEEIERLRKEAEVLTEACERGSKMLKEYQSKMEKLQQEIVDADDWFHEKASQTRNRNVSDRLQETHATRQAALNRTDKDNHPLPIFPVSTKAFWPLKRNKSPMQGYKTFQSTGIPDVQWWLLKATMSKREKHLDDMLGGYERLMSLMRFYSQEKGQDGNFTITRSTVENALAKTHRDFSMALGMQLSNAAAEIQQLDPLEDEKRICKTFCEDARSVVAKFPRKYPGNERSPDLMRANTYASILSRGGEHKVKSTGIAYDFNEDLAAPLLRTVAKGFDDLMNKKVAEVKAPIMNAFKKTWAEYVSALQRVVKENLPVLE</sequence>
<keyword evidence="1" id="KW-0175">Coiled coil</keyword>
<dbReference type="Proteomes" id="UP000605986">
    <property type="component" value="Unassembled WGS sequence"/>
</dbReference>
<evidence type="ECO:0000256" key="1">
    <source>
        <dbReference type="SAM" id="Coils"/>
    </source>
</evidence>
<dbReference type="Pfam" id="PF00350">
    <property type="entry name" value="Dynamin_N"/>
    <property type="match status" value="1"/>
</dbReference>
<name>A0A8H4JJB7_9HYPO</name>
<dbReference type="OrthoDB" id="3598281at2759"/>
<feature type="region of interest" description="Disordered" evidence="2">
    <location>
        <begin position="1"/>
        <end position="39"/>
    </location>
</feature>
<dbReference type="PANTHER" id="PTHR36681">
    <property type="entry name" value="NUCLEAR GTPASE, GERMINAL CENTER-ASSOCIATED, TANDEM DUPLICATE 3"/>
    <property type="match status" value="1"/>
</dbReference>
<dbReference type="AlphaFoldDB" id="A0A8H4JJB7"/>